<evidence type="ECO:0000256" key="1">
    <source>
        <dbReference type="ARBA" id="ARBA00023157"/>
    </source>
</evidence>
<dbReference type="InterPro" id="IPR007856">
    <property type="entry name" value="SapB_1"/>
</dbReference>
<evidence type="ECO:0000256" key="2">
    <source>
        <dbReference type="ARBA" id="ARBA00023180"/>
    </source>
</evidence>
<dbReference type="EnsemblMetazoa" id="XM_038204650.1">
    <property type="protein sequence ID" value="XP_038060578.1"/>
    <property type="gene ID" value="LOC119731468"/>
</dbReference>
<dbReference type="InterPro" id="IPR011001">
    <property type="entry name" value="Saposin-like"/>
</dbReference>
<dbReference type="RefSeq" id="XP_038060578.1">
    <property type="nucleotide sequence ID" value="XM_038204650.1"/>
</dbReference>
<dbReference type="Gene3D" id="1.10.225.10">
    <property type="entry name" value="Saposin-like"/>
    <property type="match status" value="2"/>
</dbReference>
<evidence type="ECO:0000313" key="5">
    <source>
        <dbReference type="EnsemblMetazoa" id="XP_038060578.1"/>
    </source>
</evidence>
<dbReference type="AlphaFoldDB" id="A0A914A9Y8"/>
<dbReference type="OrthoDB" id="69496at2759"/>
<dbReference type="SMART" id="SM00741">
    <property type="entry name" value="SapB"/>
    <property type="match status" value="2"/>
</dbReference>
<dbReference type="GO" id="GO:0006629">
    <property type="term" value="P:lipid metabolic process"/>
    <property type="evidence" value="ECO:0007669"/>
    <property type="project" value="InterPro"/>
</dbReference>
<feature type="signal peptide" evidence="3">
    <location>
        <begin position="1"/>
        <end position="24"/>
    </location>
</feature>
<dbReference type="InterPro" id="IPR051428">
    <property type="entry name" value="Sphingo_Act-Surfact_Prot"/>
</dbReference>
<dbReference type="Proteomes" id="UP000887568">
    <property type="component" value="Unplaced"/>
</dbReference>
<dbReference type="EnsemblMetazoa" id="XM_038204651.1">
    <property type="protein sequence ID" value="XP_038060579.1"/>
    <property type="gene ID" value="LOC119731468"/>
</dbReference>
<feature type="chain" id="PRO_5038275700" description="Saposin B-type domain-containing protein" evidence="3">
    <location>
        <begin position="25"/>
        <end position="214"/>
    </location>
</feature>
<evidence type="ECO:0000313" key="6">
    <source>
        <dbReference type="Proteomes" id="UP000887568"/>
    </source>
</evidence>
<accession>A0A914A9Y8</accession>
<dbReference type="InterPro" id="IPR008138">
    <property type="entry name" value="SapB_2"/>
</dbReference>
<dbReference type="Pfam" id="PF05184">
    <property type="entry name" value="SapB_1"/>
    <property type="match status" value="1"/>
</dbReference>
<dbReference type="SUPFAM" id="SSF47862">
    <property type="entry name" value="Saposin"/>
    <property type="match status" value="1"/>
</dbReference>
<dbReference type="PROSITE" id="PS50015">
    <property type="entry name" value="SAP_B"/>
    <property type="match status" value="1"/>
</dbReference>
<keyword evidence="2" id="KW-0325">Glycoprotein</keyword>
<organism evidence="5 6">
    <name type="scientific">Patiria miniata</name>
    <name type="common">Bat star</name>
    <name type="synonym">Asterina miniata</name>
    <dbReference type="NCBI Taxonomy" id="46514"/>
    <lineage>
        <taxon>Eukaryota</taxon>
        <taxon>Metazoa</taxon>
        <taxon>Echinodermata</taxon>
        <taxon>Eleutherozoa</taxon>
        <taxon>Asterozoa</taxon>
        <taxon>Asteroidea</taxon>
        <taxon>Valvatacea</taxon>
        <taxon>Valvatida</taxon>
        <taxon>Asterinidae</taxon>
        <taxon>Patiria</taxon>
    </lineage>
</organism>
<name>A0A914A9Y8_PATMI</name>
<dbReference type="Pfam" id="PF03489">
    <property type="entry name" value="SapB_2"/>
    <property type="match status" value="1"/>
</dbReference>
<evidence type="ECO:0000259" key="4">
    <source>
        <dbReference type="PROSITE" id="PS50015"/>
    </source>
</evidence>
<dbReference type="PANTHER" id="PTHR11480:SF3">
    <property type="entry name" value="BCDNA.GH08312"/>
    <property type="match status" value="1"/>
</dbReference>
<keyword evidence="3" id="KW-0732">Signal</keyword>
<proteinExistence type="predicted"/>
<feature type="domain" description="Saposin B-type" evidence="4">
    <location>
        <begin position="27"/>
        <end position="105"/>
    </location>
</feature>
<dbReference type="PANTHER" id="PTHR11480">
    <property type="entry name" value="SAPOSIN-RELATED"/>
    <property type="match status" value="1"/>
</dbReference>
<sequence>MQSSLLTVILLTGVLIALPHIALSKSDQEICEDCKAFMTDVSKMLRNETDQEIIVKKVEGMCHIFGSEYCAELVDEYGPIALSYLSDYFVPGSVCSGLDLCPRKKRMSGAEHHQLNKPPVRDNGNSCADCITFLGDLSDMLHNKTNQNIIRGKLHQICNLLGIDCSDFKIDIALIWLQNLLPRSICKKMSFCPKQSEFSEKEHLSSKNQNPSLL</sequence>
<dbReference type="InterPro" id="IPR008139">
    <property type="entry name" value="SaposinB_dom"/>
</dbReference>
<protein>
    <recommendedName>
        <fullName evidence="4">Saposin B-type domain-containing protein</fullName>
    </recommendedName>
</protein>
<keyword evidence="1" id="KW-1015">Disulfide bond</keyword>
<keyword evidence="6" id="KW-1185">Reference proteome</keyword>
<evidence type="ECO:0000256" key="3">
    <source>
        <dbReference type="SAM" id="SignalP"/>
    </source>
</evidence>
<dbReference type="RefSeq" id="XP_038060579.1">
    <property type="nucleotide sequence ID" value="XM_038204651.1"/>
</dbReference>
<reference evidence="5" key="1">
    <citation type="submission" date="2022-11" db="UniProtKB">
        <authorList>
            <consortium name="EnsemblMetazoa"/>
        </authorList>
    </citation>
    <scope>IDENTIFICATION</scope>
</reference>
<dbReference type="GeneID" id="119731468"/>